<sequence length="122" mass="13579">MRAATRSRYGGPDVLRHKTIPDPTPGPGELLVRVHATTVNRTDTAYRSGRPWINRLVCGWPRPRVTVLGSEYSGVVEALGEGVPVLHLAAASPVTRRLGRRHVRFPYPRDDRGGRRPRATPR</sequence>
<gene>
    <name evidence="4" type="ORF">SAMN06296429_10580</name>
</gene>
<reference evidence="4 5" key="1">
    <citation type="submission" date="2017-04" db="EMBL/GenBank/DDBJ databases">
        <authorList>
            <person name="Afonso C.L."/>
            <person name="Miller P.J."/>
            <person name="Scott M.A."/>
            <person name="Spackman E."/>
            <person name="Goraichik I."/>
            <person name="Dimitrov K.M."/>
            <person name="Suarez D.L."/>
            <person name="Swayne D.E."/>
        </authorList>
    </citation>
    <scope>NUCLEOTIDE SEQUENCE [LARGE SCALE GENOMIC DNA]</scope>
    <source>
        <strain evidence="4 5">CGMCC 1.12511</strain>
    </source>
</reference>
<dbReference type="Gene3D" id="3.90.180.10">
    <property type="entry name" value="Medium-chain alcohol dehydrogenases, catalytic domain"/>
    <property type="match status" value="1"/>
</dbReference>
<dbReference type="PANTHER" id="PTHR44154:SF1">
    <property type="entry name" value="QUINONE OXIDOREDUCTASE"/>
    <property type="match status" value="1"/>
</dbReference>
<feature type="region of interest" description="Disordered" evidence="2">
    <location>
        <begin position="1"/>
        <end position="29"/>
    </location>
</feature>
<protein>
    <submittedName>
        <fullName evidence="4">Alcohol dehydrogenase GroES-like domain-containing protein</fullName>
    </submittedName>
</protein>
<dbReference type="EMBL" id="FWXN01000005">
    <property type="protein sequence ID" value="SMC56183.1"/>
    <property type="molecule type" value="Genomic_DNA"/>
</dbReference>
<dbReference type="RefSeq" id="WP_084450486.1">
    <property type="nucleotide sequence ID" value="NZ_FWXN01000005.1"/>
</dbReference>
<dbReference type="Pfam" id="PF08240">
    <property type="entry name" value="ADH_N"/>
    <property type="match status" value="1"/>
</dbReference>
<evidence type="ECO:0000313" key="4">
    <source>
        <dbReference type="EMBL" id="SMC56183.1"/>
    </source>
</evidence>
<feature type="region of interest" description="Disordered" evidence="2">
    <location>
        <begin position="102"/>
        <end position="122"/>
    </location>
</feature>
<evidence type="ECO:0000313" key="5">
    <source>
        <dbReference type="Proteomes" id="UP000192634"/>
    </source>
</evidence>
<dbReference type="InterPro" id="IPR051603">
    <property type="entry name" value="Zinc-ADH_QOR/CCCR"/>
</dbReference>
<evidence type="ECO:0000259" key="3">
    <source>
        <dbReference type="Pfam" id="PF08240"/>
    </source>
</evidence>
<dbReference type="SUPFAM" id="SSF50129">
    <property type="entry name" value="GroES-like"/>
    <property type="match status" value="1"/>
</dbReference>
<evidence type="ECO:0000256" key="2">
    <source>
        <dbReference type="SAM" id="MobiDB-lite"/>
    </source>
</evidence>
<dbReference type="InterPro" id="IPR013154">
    <property type="entry name" value="ADH-like_N"/>
</dbReference>
<dbReference type="PANTHER" id="PTHR44154">
    <property type="entry name" value="QUINONE OXIDOREDUCTASE"/>
    <property type="match status" value="1"/>
</dbReference>
<dbReference type="InterPro" id="IPR011032">
    <property type="entry name" value="GroES-like_sf"/>
</dbReference>
<keyword evidence="1" id="KW-0521">NADP</keyword>
<evidence type="ECO:0000256" key="1">
    <source>
        <dbReference type="ARBA" id="ARBA00022857"/>
    </source>
</evidence>
<feature type="domain" description="Alcohol dehydrogenase-like N-terminal" evidence="3">
    <location>
        <begin position="26"/>
        <end position="84"/>
    </location>
</feature>
<dbReference type="OrthoDB" id="9790818at2"/>
<proteinExistence type="predicted"/>
<name>A0A1W2A6I0_9MICO</name>
<organism evidence="4 5">
    <name type="scientific">Janibacter indicus</name>
    <dbReference type="NCBI Taxonomy" id="857417"/>
    <lineage>
        <taxon>Bacteria</taxon>
        <taxon>Bacillati</taxon>
        <taxon>Actinomycetota</taxon>
        <taxon>Actinomycetes</taxon>
        <taxon>Micrococcales</taxon>
        <taxon>Intrasporangiaceae</taxon>
        <taxon>Janibacter</taxon>
    </lineage>
</organism>
<accession>A0A1W2A6I0</accession>
<dbReference type="Proteomes" id="UP000192634">
    <property type="component" value="Unassembled WGS sequence"/>
</dbReference>
<dbReference type="AlphaFoldDB" id="A0A1W2A6I0"/>